<protein>
    <submittedName>
        <fullName evidence="2">PerC family transcriptional regulator</fullName>
    </submittedName>
    <submittedName>
        <fullName evidence="9">Protein perC (Protein bfpW)</fullName>
    </submittedName>
    <submittedName>
        <fullName evidence="6">Transcriptional regulator PchE</fullName>
    </submittedName>
</protein>
<evidence type="ECO:0000313" key="5">
    <source>
        <dbReference type="EMBL" id="EFH6647779.1"/>
    </source>
</evidence>
<gene>
    <name evidence="6" type="ORF">BvCmsKKP061_01344</name>
    <name evidence="2" type="ORF">DS732_11845</name>
    <name evidence="3" type="ORF">DS732_21335</name>
    <name evidence="4" type="ORF">E5H86_26120</name>
    <name evidence="5" type="ORF">GNW61_03190</name>
    <name evidence="7" type="ORF">HV209_25210</name>
    <name evidence="8" type="ORF">HVY77_05125</name>
    <name evidence="9" type="ORF">SAMEA3752557_03796</name>
</gene>
<dbReference type="EMBL" id="UCZA01000025">
    <property type="protein sequence ID" value="SQP84692.1"/>
    <property type="molecule type" value="Genomic_DNA"/>
</dbReference>
<dbReference type="EMBL" id="AASWOY010000005">
    <property type="protein sequence ID" value="EFH6647779.1"/>
    <property type="molecule type" value="Genomic_DNA"/>
</dbReference>
<reference evidence="2 11" key="3">
    <citation type="submission" date="2018-08" db="EMBL/GenBank/DDBJ databases">
        <title>Complete genome sequencing and genomic characterization of five Escherichia coli strains co-producing MCR-1 and ESBLs from different origins in China.</title>
        <authorList>
            <person name="Bai L."/>
        </authorList>
    </citation>
    <scope>NUCLEOTIDE SEQUENCE [LARGE SCALE GENOMIC DNA]</scope>
    <source>
        <strain evidence="2">Cq9</strain>
        <strain evidence="11">cq9</strain>
    </source>
</reference>
<dbReference type="EMBL" id="BFXY01000047">
    <property type="protein sequence ID" value="GDH35109.1"/>
    <property type="molecule type" value="Genomic_DNA"/>
</dbReference>
<evidence type="ECO:0000256" key="1">
    <source>
        <dbReference type="SAM" id="MobiDB-lite"/>
    </source>
</evidence>
<dbReference type="Pfam" id="PF06069">
    <property type="entry name" value="PerC"/>
    <property type="match status" value="1"/>
</dbReference>
<evidence type="ECO:0000313" key="2">
    <source>
        <dbReference type="EMBL" id="AXO06994.1"/>
    </source>
</evidence>
<dbReference type="Proteomes" id="UP000256244">
    <property type="component" value="Chromosome"/>
</dbReference>
<evidence type="ECO:0000313" key="7">
    <source>
        <dbReference type="EMBL" id="MBA7721798.1"/>
    </source>
</evidence>
<dbReference type="Proteomes" id="UP000622722">
    <property type="component" value="Unassembled WGS sequence"/>
</dbReference>
<evidence type="ECO:0000313" key="10">
    <source>
        <dbReference type="Proteomes" id="UP000250671"/>
    </source>
</evidence>
<dbReference type="Proteomes" id="UP000531916">
    <property type="component" value="Unassembled WGS sequence"/>
</dbReference>
<sequence length="95" mass="10692">MIHDSKAEALEARGLYRRAAARWAEVIMLANDDKAREQAAKRRAECIRKAARPPARQDNFGEMRETISRAHAGMGLHQPNGKAFRKYPGSKNCSQ</sequence>
<dbReference type="EMBL" id="CP031546">
    <property type="protein sequence ID" value="AXO08684.1"/>
    <property type="molecule type" value="Genomic_DNA"/>
</dbReference>
<dbReference type="Proteomes" id="UP000530628">
    <property type="component" value="Unassembled WGS sequence"/>
</dbReference>
<evidence type="ECO:0000313" key="8">
    <source>
        <dbReference type="EMBL" id="QMF66457.1"/>
    </source>
</evidence>
<organism evidence="6 12">
    <name type="scientific">Escherichia coli</name>
    <dbReference type="NCBI Taxonomy" id="562"/>
    <lineage>
        <taxon>Bacteria</taxon>
        <taxon>Pseudomonadati</taxon>
        <taxon>Pseudomonadota</taxon>
        <taxon>Gammaproteobacteria</taxon>
        <taxon>Enterobacterales</taxon>
        <taxon>Enterobacteriaceae</taxon>
        <taxon>Escherichia</taxon>
    </lineage>
</organism>
<dbReference type="Proteomes" id="UP000250671">
    <property type="component" value="Unassembled WGS sequence"/>
</dbReference>
<dbReference type="EMBL" id="CP031546">
    <property type="protein sequence ID" value="AXO06994.1"/>
    <property type="molecule type" value="Genomic_DNA"/>
</dbReference>
<dbReference type="Proteomes" id="UP000512322">
    <property type="component" value="Chromosome"/>
</dbReference>
<proteinExistence type="predicted"/>
<dbReference type="InterPro" id="IPR024684">
    <property type="entry name" value="Tscrpt_act_PerC/SfV_Orf40"/>
</dbReference>
<feature type="region of interest" description="Disordered" evidence="1">
    <location>
        <begin position="72"/>
        <end position="95"/>
    </location>
</feature>
<evidence type="ECO:0000313" key="6">
    <source>
        <dbReference type="EMBL" id="GDH35109.1"/>
    </source>
</evidence>
<evidence type="ECO:0000313" key="12">
    <source>
        <dbReference type="Proteomes" id="UP000303027"/>
    </source>
</evidence>
<dbReference type="EMBL" id="JABXPW010000011">
    <property type="protein sequence ID" value="MBA7721798.1"/>
    <property type="molecule type" value="Genomic_DNA"/>
</dbReference>
<evidence type="ECO:0000313" key="13">
    <source>
        <dbReference type="Proteomes" id="UP000512322"/>
    </source>
</evidence>
<evidence type="ECO:0000313" key="3">
    <source>
        <dbReference type="EMBL" id="AXO08684.1"/>
    </source>
</evidence>
<dbReference type="AlphaFoldDB" id="A0A0B1LZW7"/>
<dbReference type="Proteomes" id="UP000303027">
    <property type="component" value="Unassembled WGS sequence"/>
</dbReference>
<reference evidence="6 12" key="1">
    <citation type="submission" date="2018-04" db="EMBL/GenBank/DDBJ databases">
        <title>Large scale genomics of bovine and human commensal E. coli to reveal the emerging process of EHEC.</title>
        <authorList>
            <person name="Arimizu Y."/>
            <person name="Ogura Y."/>
        </authorList>
    </citation>
    <scope>NUCLEOTIDE SEQUENCE [LARGE SCALE GENOMIC DNA]</scope>
    <source>
        <strain evidence="6 12">KK-P061</strain>
    </source>
</reference>
<evidence type="ECO:0000313" key="9">
    <source>
        <dbReference type="EMBL" id="SQP84692.1"/>
    </source>
</evidence>
<dbReference type="RefSeq" id="WP_000581049.1">
    <property type="nucleotide sequence ID" value="NZ_BDLM01000002.1"/>
</dbReference>
<accession>A0A0B1LZW7</accession>
<reference evidence="5 14" key="5">
    <citation type="submission" date="2019-11" db="EMBL/GenBank/DDBJ databases">
        <authorList>
            <consortium name="GenomeTrakr network: Whole genome sequencing for foodborne pathogen traceback"/>
        </authorList>
    </citation>
    <scope>NUCLEOTIDE SEQUENCE [LARGE SCALE GENOMIC DNA]</scope>
    <source>
        <strain evidence="5 14">PSU-2072</strain>
    </source>
</reference>
<reference evidence="9 10" key="2">
    <citation type="submission" date="2018-06" db="EMBL/GenBank/DDBJ databases">
        <authorList>
            <consortium name="Pathogen Informatics"/>
            <person name="Doyle S."/>
        </authorList>
    </citation>
    <scope>NUCLEOTIDE SEQUENCE [LARGE SCALE GENOMIC DNA]</scope>
    <source>
        <strain evidence="9 10">VREC0535</strain>
    </source>
</reference>
<reference evidence="7 13" key="6">
    <citation type="submission" date="2020-06" db="EMBL/GenBank/DDBJ databases">
        <title>REHAB project genomes.</title>
        <authorList>
            <person name="Shaw L.P."/>
        </authorList>
    </citation>
    <scope>NUCLEOTIDE SEQUENCE [LARGE SCALE GENOMIC DNA]</scope>
    <source>
        <strain evidence="8 13">RHB30-C10</strain>
        <strain evidence="7">RHBSTW-00474</strain>
    </source>
</reference>
<evidence type="ECO:0000313" key="15">
    <source>
        <dbReference type="Proteomes" id="UP000531916"/>
    </source>
</evidence>
<name>A0A0B1LZW7_ECOLX</name>
<evidence type="ECO:0000313" key="14">
    <source>
        <dbReference type="Proteomes" id="UP000530628"/>
    </source>
</evidence>
<evidence type="ECO:0000313" key="11">
    <source>
        <dbReference type="Proteomes" id="UP000256244"/>
    </source>
</evidence>
<dbReference type="EMBL" id="CP057293">
    <property type="protein sequence ID" value="QMF66457.1"/>
    <property type="molecule type" value="Genomic_DNA"/>
</dbReference>
<dbReference type="EMBL" id="AASEPP010000076">
    <property type="protein sequence ID" value="EFC2249190.1"/>
    <property type="molecule type" value="Genomic_DNA"/>
</dbReference>
<reference evidence="4 15" key="4">
    <citation type="submission" date="2019-04" db="EMBL/GenBank/DDBJ databases">
        <authorList>
            <consortium name="NARMS: The National Antimicrobial Resistance Monitoring System"/>
        </authorList>
    </citation>
    <scope>NUCLEOTIDE SEQUENCE [LARGE SCALE GENOMIC DNA]</scope>
    <source>
        <strain evidence="4 15">FSIS11919500</strain>
    </source>
</reference>
<evidence type="ECO:0000313" key="4">
    <source>
        <dbReference type="EMBL" id="EFC2249190.1"/>
    </source>
</evidence>